<dbReference type="InterPro" id="IPR050065">
    <property type="entry name" value="GlmU-like"/>
</dbReference>
<dbReference type="InterPro" id="IPR025877">
    <property type="entry name" value="MobA-like_NTP_Trfase"/>
</dbReference>
<dbReference type="RefSeq" id="WP_196101967.1">
    <property type="nucleotide sequence ID" value="NZ_CP064942.1"/>
</dbReference>
<gene>
    <name evidence="5" type="ORF">I0K15_13155</name>
</gene>
<dbReference type="AlphaFoldDB" id="A0A7S9LP78"/>
<dbReference type="KEGG" id="poz:I0K15_13155"/>
<dbReference type="PANTHER" id="PTHR43584">
    <property type="entry name" value="NUCLEOTIDYL TRANSFERASE"/>
    <property type="match status" value="1"/>
</dbReference>
<protein>
    <submittedName>
        <fullName evidence="5">Nucleotidyltransferase family protein</fullName>
    </submittedName>
</protein>
<dbReference type="EMBL" id="CP064942">
    <property type="protein sequence ID" value="QPH52756.1"/>
    <property type="molecule type" value="Genomic_DNA"/>
</dbReference>
<accession>A0A7S9LP78</accession>
<keyword evidence="6" id="KW-1185">Reference proteome</keyword>
<organism evidence="5 6">
    <name type="scientific">Pontivivens ytuae</name>
    <dbReference type="NCBI Taxonomy" id="2789856"/>
    <lineage>
        <taxon>Bacteria</taxon>
        <taxon>Pseudomonadati</taxon>
        <taxon>Pseudomonadota</taxon>
        <taxon>Alphaproteobacteria</taxon>
        <taxon>Rhodobacterales</taxon>
        <taxon>Paracoccaceae</taxon>
        <taxon>Pontivivens</taxon>
    </lineage>
</organism>
<evidence type="ECO:0000256" key="2">
    <source>
        <dbReference type="ARBA" id="ARBA00022695"/>
    </source>
</evidence>
<name>A0A7S9LP78_9RHOB</name>
<reference evidence="5 6" key="1">
    <citation type="submission" date="2020-11" db="EMBL/GenBank/DDBJ databases">
        <title>Description of Pontivivens ytuae sp. nov. isolated from deep sea sediment of Mariana Trench.</title>
        <authorList>
            <person name="Wang Z."/>
            <person name="Sun Q.-L."/>
            <person name="Xu X.-D."/>
            <person name="Tang Y.-Z."/>
            <person name="Zhang J."/>
        </authorList>
    </citation>
    <scope>NUCLEOTIDE SEQUENCE [LARGE SCALE GENOMIC DNA]</scope>
    <source>
        <strain evidence="5 6">MT2928</strain>
    </source>
</reference>
<keyword evidence="3" id="KW-0460">Magnesium</keyword>
<evidence type="ECO:0000256" key="3">
    <source>
        <dbReference type="ARBA" id="ARBA00022842"/>
    </source>
</evidence>
<dbReference type="InterPro" id="IPR029044">
    <property type="entry name" value="Nucleotide-diphossugar_trans"/>
</dbReference>
<dbReference type="Proteomes" id="UP000594800">
    <property type="component" value="Chromosome"/>
</dbReference>
<dbReference type="Pfam" id="PF12804">
    <property type="entry name" value="NTP_transf_3"/>
    <property type="match status" value="1"/>
</dbReference>
<evidence type="ECO:0000256" key="1">
    <source>
        <dbReference type="ARBA" id="ARBA00022679"/>
    </source>
</evidence>
<proteinExistence type="predicted"/>
<evidence type="ECO:0000313" key="5">
    <source>
        <dbReference type="EMBL" id="QPH52756.1"/>
    </source>
</evidence>
<evidence type="ECO:0000259" key="4">
    <source>
        <dbReference type="Pfam" id="PF12804"/>
    </source>
</evidence>
<dbReference type="CDD" id="cd06422">
    <property type="entry name" value="NTP_transferase_like_1"/>
    <property type="match status" value="1"/>
</dbReference>
<dbReference type="Gene3D" id="3.90.550.10">
    <property type="entry name" value="Spore Coat Polysaccharide Biosynthesis Protein SpsA, Chain A"/>
    <property type="match status" value="1"/>
</dbReference>
<dbReference type="PANTHER" id="PTHR43584:SF8">
    <property type="entry name" value="N-ACETYLMURAMATE ALPHA-1-PHOSPHATE URIDYLYLTRANSFERASE"/>
    <property type="match status" value="1"/>
</dbReference>
<keyword evidence="2" id="KW-0548">Nucleotidyltransferase</keyword>
<feature type="domain" description="MobA-like NTP transferase" evidence="4">
    <location>
        <begin position="7"/>
        <end position="147"/>
    </location>
</feature>
<sequence>MSLPRAAMVFAAGFGTRMGALTADRPKPLLEIGGCTLLDRALDQIAAAGVAEAVVNTHYHAGLVEAALSGRRAPAIRISHEPEILETGGGLLAARPLLPPAPVMTVNPDVAWGDPAAAVAALAQGWDPARHDACLLVVRRVETRCHPGAGDFDLTEGGPVRRGDRPSAEYVYAGMQVIDPAVLDGLAPGKFSLNVVWNRLLAAGRLGLAVAPGPWVDVGTPEGLAAADALVRG</sequence>
<dbReference type="SUPFAM" id="SSF53448">
    <property type="entry name" value="Nucleotide-diphospho-sugar transferases"/>
    <property type="match status" value="1"/>
</dbReference>
<keyword evidence="1 5" id="KW-0808">Transferase</keyword>
<dbReference type="GO" id="GO:0016779">
    <property type="term" value="F:nucleotidyltransferase activity"/>
    <property type="evidence" value="ECO:0007669"/>
    <property type="project" value="UniProtKB-KW"/>
</dbReference>
<evidence type="ECO:0000313" key="6">
    <source>
        <dbReference type="Proteomes" id="UP000594800"/>
    </source>
</evidence>